<organism evidence="1 2">
    <name type="scientific">Pelagibaculum spongiae</name>
    <dbReference type="NCBI Taxonomy" id="2080658"/>
    <lineage>
        <taxon>Bacteria</taxon>
        <taxon>Pseudomonadati</taxon>
        <taxon>Pseudomonadota</taxon>
        <taxon>Gammaproteobacteria</taxon>
        <taxon>Oceanospirillales</taxon>
        <taxon>Pelagibaculum</taxon>
    </lineage>
</organism>
<gene>
    <name evidence="1" type="ORF">DC094_10485</name>
</gene>
<sequence length="26" mass="3034">MLGFFISMDGMYGARRQEADAYIYEV</sequence>
<proteinExistence type="predicted"/>
<name>A0A2V1GXJ4_9GAMM</name>
<dbReference type="Proteomes" id="UP000244906">
    <property type="component" value="Unassembled WGS sequence"/>
</dbReference>
<evidence type="ECO:0000313" key="2">
    <source>
        <dbReference type="Proteomes" id="UP000244906"/>
    </source>
</evidence>
<reference evidence="1 2" key="1">
    <citation type="submission" date="2018-04" db="EMBL/GenBank/DDBJ databases">
        <title>Thalassorhabdus spongiae gen. nov., sp. nov., isolated from a marine sponge in South-West Iceland.</title>
        <authorList>
            <person name="Knobloch S."/>
            <person name="Daussin A."/>
            <person name="Johannsson R."/>
            <person name="Marteinsson V.T."/>
        </authorList>
    </citation>
    <scope>NUCLEOTIDE SEQUENCE [LARGE SCALE GENOMIC DNA]</scope>
    <source>
        <strain evidence="1 2">Hp12</strain>
    </source>
</reference>
<dbReference type="AlphaFoldDB" id="A0A2V1GXJ4"/>
<dbReference type="EMBL" id="QDDL01000003">
    <property type="protein sequence ID" value="PVZ69718.1"/>
    <property type="molecule type" value="Genomic_DNA"/>
</dbReference>
<accession>A0A2V1GXJ4</accession>
<evidence type="ECO:0000313" key="1">
    <source>
        <dbReference type="EMBL" id="PVZ69718.1"/>
    </source>
</evidence>
<keyword evidence="2" id="KW-1185">Reference proteome</keyword>
<protein>
    <submittedName>
        <fullName evidence="1">Uncharacterized protein</fullName>
    </submittedName>
</protein>
<comment type="caution">
    <text evidence="1">The sequence shown here is derived from an EMBL/GenBank/DDBJ whole genome shotgun (WGS) entry which is preliminary data.</text>
</comment>